<organism evidence="2 3">
    <name type="scientific">Blastopirellula marina</name>
    <dbReference type="NCBI Taxonomy" id="124"/>
    <lineage>
        <taxon>Bacteria</taxon>
        <taxon>Pseudomonadati</taxon>
        <taxon>Planctomycetota</taxon>
        <taxon>Planctomycetia</taxon>
        <taxon>Pirellulales</taxon>
        <taxon>Pirellulaceae</taxon>
        <taxon>Blastopirellula</taxon>
    </lineage>
</organism>
<evidence type="ECO:0000313" key="2">
    <source>
        <dbReference type="EMBL" id="PQO46060.1"/>
    </source>
</evidence>
<dbReference type="Pfam" id="PF13358">
    <property type="entry name" value="DDE_3"/>
    <property type="match status" value="1"/>
</dbReference>
<proteinExistence type="predicted"/>
<evidence type="ECO:0000313" key="3">
    <source>
        <dbReference type="Proteomes" id="UP000237819"/>
    </source>
</evidence>
<gene>
    <name evidence="2" type="ORF">C5Y93_10805</name>
</gene>
<sequence length="91" mass="10377">MDNLSCHKVAGVREAIEAQEAELRYLPPYSPDLNPIELAFSKLKKLLRDGAQRTVDKLWELCGQALDAFTPTECLNYFRHRGYATPEIEPL</sequence>
<dbReference type="Gene3D" id="3.30.420.10">
    <property type="entry name" value="Ribonuclease H-like superfamily/Ribonuclease H"/>
    <property type="match status" value="1"/>
</dbReference>
<reference evidence="2 3" key="1">
    <citation type="submission" date="2018-02" db="EMBL/GenBank/DDBJ databases">
        <title>Comparative genomes isolates from brazilian mangrove.</title>
        <authorList>
            <person name="Araujo J.E."/>
            <person name="Taketani R.G."/>
            <person name="Silva M.C.P."/>
            <person name="Loureco M.V."/>
            <person name="Andreote F.D."/>
        </authorList>
    </citation>
    <scope>NUCLEOTIDE SEQUENCE [LARGE SCALE GENOMIC DNA]</scope>
    <source>
        <strain evidence="2 3">Nap-Phe MGV</strain>
    </source>
</reference>
<feature type="domain" description="Tc1-like transposase DDE" evidence="1">
    <location>
        <begin position="1"/>
        <end position="51"/>
    </location>
</feature>
<comment type="caution">
    <text evidence="2">The sequence shown here is derived from an EMBL/GenBank/DDBJ whole genome shotgun (WGS) entry which is preliminary data.</text>
</comment>
<dbReference type="InterPro" id="IPR038717">
    <property type="entry name" value="Tc1-like_DDE_dom"/>
</dbReference>
<dbReference type="GO" id="GO:0003676">
    <property type="term" value="F:nucleic acid binding"/>
    <property type="evidence" value="ECO:0007669"/>
    <property type="project" value="InterPro"/>
</dbReference>
<dbReference type="OrthoDB" id="286470at2"/>
<name>A0A2S8GNQ8_9BACT</name>
<dbReference type="InterPro" id="IPR036397">
    <property type="entry name" value="RNaseH_sf"/>
</dbReference>
<protein>
    <recommendedName>
        <fullName evidence="1">Tc1-like transposase DDE domain-containing protein</fullName>
    </recommendedName>
</protein>
<dbReference type="PANTHER" id="PTHR46564">
    <property type="entry name" value="TRANSPOSASE"/>
    <property type="match status" value="1"/>
</dbReference>
<dbReference type="Proteomes" id="UP000237819">
    <property type="component" value="Unassembled WGS sequence"/>
</dbReference>
<evidence type="ECO:0000259" key="1">
    <source>
        <dbReference type="Pfam" id="PF13358"/>
    </source>
</evidence>
<dbReference type="EMBL" id="PUHZ01000011">
    <property type="protein sequence ID" value="PQO46060.1"/>
    <property type="molecule type" value="Genomic_DNA"/>
</dbReference>
<accession>A0A2S8GNQ8</accession>
<dbReference type="AlphaFoldDB" id="A0A2S8GNQ8"/>
<dbReference type="PANTHER" id="PTHR46564:SF1">
    <property type="entry name" value="TRANSPOSASE"/>
    <property type="match status" value="1"/>
</dbReference>